<feature type="transmembrane region" description="Helical" evidence="7">
    <location>
        <begin position="41"/>
        <end position="58"/>
    </location>
</feature>
<dbReference type="Pfam" id="PF13440">
    <property type="entry name" value="Polysacc_synt_3"/>
    <property type="match status" value="1"/>
</dbReference>
<feature type="transmembrane region" description="Helical" evidence="7">
    <location>
        <begin position="327"/>
        <end position="348"/>
    </location>
</feature>
<feature type="transmembrane region" description="Helical" evidence="7">
    <location>
        <begin position="79"/>
        <end position="102"/>
    </location>
</feature>
<name>A0ABU5UMS1_NODSP</name>
<keyword evidence="6 7" id="KW-0472">Membrane</keyword>
<dbReference type="CDD" id="cd13127">
    <property type="entry name" value="MATE_tuaB_like"/>
    <property type="match status" value="1"/>
</dbReference>
<sequence length="487" mass="54728">MNLKQKAITSTIWSIIQSWGSQCISLVVFSILARLLNPESFGLIALAAIFLGFVNLLLDQGFSTAIIQRRELEREHLDTAFWTNVIIAFLLAFISIASANLIAKFFSQPDLTPVLRWLSLSFLIGSLNSVQVAILQRNLNFKPLAIRSLIAILGGGVIGISMALMGFGIWSLVGQQLANGIIQVLVLWSASDWRPKLSFSRKHFRDLFSFGINILVINILNFLITNGDNLLIGYFLGPIALGYYNLAYRLLTVVSQLFIGVVSSTAVPIFSSIQDDIPRLRKVLYEFVELTNTIAFPIFLGMSVLAPELIVVVFGEQWKSSIPVMRILNLIGILYAGFYYNAPLFMAVGKPQWKLKLDIARSIFYVTAFFIAVRWGIVAVAASYIIIAYIFAFVTIWVIKQLIHIKIKDYLSNYVAPIIGTIIMITCISINKYFINQYWVMKDSVSLIVGCIVGLITYPLSIYCLKPELFDRLFDIIKFRLLKIQGN</sequence>
<keyword evidence="5 7" id="KW-1133">Transmembrane helix</keyword>
<keyword evidence="9" id="KW-1185">Reference proteome</keyword>
<comment type="similarity">
    <text evidence="2">Belongs to the polysaccharide synthase family.</text>
</comment>
<evidence type="ECO:0000313" key="9">
    <source>
        <dbReference type="Proteomes" id="UP001303285"/>
    </source>
</evidence>
<feature type="transmembrane region" description="Helical" evidence="7">
    <location>
        <begin position="411"/>
        <end position="435"/>
    </location>
</feature>
<comment type="caution">
    <text evidence="8">The sequence shown here is derived from an EMBL/GenBank/DDBJ whole genome shotgun (WGS) entry which is preliminary data.</text>
</comment>
<organism evidence="8 9">
    <name type="scientific">Nodularia spumigena UHCC 0060</name>
    <dbReference type="NCBI Taxonomy" id="3110300"/>
    <lineage>
        <taxon>Bacteria</taxon>
        <taxon>Bacillati</taxon>
        <taxon>Cyanobacteriota</taxon>
        <taxon>Cyanophyceae</taxon>
        <taxon>Nostocales</taxon>
        <taxon>Nodulariaceae</taxon>
        <taxon>Nodularia</taxon>
    </lineage>
</organism>
<keyword evidence="3" id="KW-1003">Cell membrane</keyword>
<evidence type="ECO:0000313" key="8">
    <source>
        <dbReference type="EMBL" id="MEA5607387.1"/>
    </source>
</evidence>
<evidence type="ECO:0000256" key="6">
    <source>
        <dbReference type="ARBA" id="ARBA00023136"/>
    </source>
</evidence>
<evidence type="ECO:0000256" key="5">
    <source>
        <dbReference type="ARBA" id="ARBA00022989"/>
    </source>
</evidence>
<feature type="transmembrane region" description="Helical" evidence="7">
    <location>
        <begin position="12"/>
        <end position="35"/>
    </location>
</feature>
<reference evidence="8 9" key="1">
    <citation type="submission" date="2023-12" db="EMBL/GenBank/DDBJ databases">
        <title>Baltic Sea Cyanobacteria.</title>
        <authorList>
            <person name="Delbaje E."/>
            <person name="Fewer D.P."/>
            <person name="Shishido T.K."/>
        </authorList>
    </citation>
    <scope>NUCLEOTIDE SEQUENCE [LARGE SCALE GENOMIC DNA]</scope>
    <source>
        <strain evidence="8 9">UHCC 0060</strain>
    </source>
</reference>
<protein>
    <submittedName>
        <fullName evidence="8">Lipopolysaccharide biosynthesis protein</fullName>
    </submittedName>
</protein>
<evidence type="ECO:0000256" key="1">
    <source>
        <dbReference type="ARBA" id="ARBA00004651"/>
    </source>
</evidence>
<comment type="subcellular location">
    <subcellularLocation>
        <location evidence="1">Cell membrane</location>
        <topology evidence="1">Multi-pass membrane protein</topology>
    </subcellularLocation>
</comment>
<evidence type="ECO:0000256" key="2">
    <source>
        <dbReference type="ARBA" id="ARBA00007430"/>
    </source>
</evidence>
<keyword evidence="4 7" id="KW-0812">Transmembrane</keyword>
<feature type="transmembrane region" description="Helical" evidence="7">
    <location>
        <begin position="148"/>
        <end position="170"/>
    </location>
</feature>
<feature type="transmembrane region" description="Helical" evidence="7">
    <location>
        <begin position="207"/>
        <end position="224"/>
    </location>
</feature>
<gene>
    <name evidence="8" type="ORF">VB695_04715</name>
</gene>
<dbReference type="InterPro" id="IPR050833">
    <property type="entry name" value="Poly_Biosynth_Transport"/>
</dbReference>
<feature type="transmembrane region" description="Helical" evidence="7">
    <location>
        <begin position="114"/>
        <end position="136"/>
    </location>
</feature>
<accession>A0ABU5UMS1</accession>
<feature type="transmembrane region" description="Helical" evidence="7">
    <location>
        <begin position="447"/>
        <end position="465"/>
    </location>
</feature>
<feature type="transmembrane region" description="Helical" evidence="7">
    <location>
        <begin position="368"/>
        <end position="399"/>
    </location>
</feature>
<evidence type="ECO:0000256" key="7">
    <source>
        <dbReference type="SAM" id="Phobius"/>
    </source>
</evidence>
<proteinExistence type="inferred from homology"/>
<dbReference type="PANTHER" id="PTHR30250:SF10">
    <property type="entry name" value="LIPOPOLYSACCHARIDE BIOSYNTHESIS PROTEIN WZXC"/>
    <property type="match status" value="1"/>
</dbReference>
<evidence type="ECO:0000256" key="4">
    <source>
        <dbReference type="ARBA" id="ARBA00022692"/>
    </source>
</evidence>
<dbReference type="RefSeq" id="WP_323243759.1">
    <property type="nucleotide sequence ID" value="NZ_JAYGHK010000010.1"/>
</dbReference>
<dbReference type="PANTHER" id="PTHR30250">
    <property type="entry name" value="PST FAMILY PREDICTED COLANIC ACID TRANSPORTER"/>
    <property type="match status" value="1"/>
</dbReference>
<dbReference type="EMBL" id="JAYGHK010000010">
    <property type="protein sequence ID" value="MEA5607387.1"/>
    <property type="molecule type" value="Genomic_DNA"/>
</dbReference>
<evidence type="ECO:0000256" key="3">
    <source>
        <dbReference type="ARBA" id="ARBA00022475"/>
    </source>
</evidence>
<feature type="transmembrane region" description="Helical" evidence="7">
    <location>
        <begin position="230"/>
        <end position="246"/>
    </location>
</feature>
<feature type="transmembrane region" description="Helical" evidence="7">
    <location>
        <begin position="294"/>
        <end position="315"/>
    </location>
</feature>
<dbReference type="Proteomes" id="UP001303285">
    <property type="component" value="Unassembled WGS sequence"/>
</dbReference>